<accession>A0A2N1MPT0</accession>
<organism evidence="2 3">
    <name type="scientific">Rhizophagus irregularis</name>
    <dbReference type="NCBI Taxonomy" id="588596"/>
    <lineage>
        <taxon>Eukaryota</taxon>
        <taxon>Fungi</taxon>
        <taxon>Fungi incertae sedis</taxon>
        <taxon>Mucoromycota</taxon>
        <taxon>Glomeromycotina</taxon>
        <taxon>Glomeromycetes</taxon>
        <taxon>Glomerales</taxon>
        <taxon>Glomeraceae</taxon>
        <taxon>Rhizophagus</taxon>
    </lineage>
</organism>
<comment type="caution">
    <text evidence="2">The sequence shown here is derived from an EMBL/GenBank/DDBJ whole genome shotgun (WGS) entry which is preliminary data.</text>
</comment>
<evidence type="ECO:0000313" key="3">
    <source>
        <dbReference type="Proteomes" id="UP000233469"/>
    </source>
</evidence>
<evidence type="ECO:0000256" key="1">
    <source>
        <dbReference type="SAM" id="Phobius"/>
    </source>
</evidence>
<reference evidence="2 3" key="1">
    <citation type="submission" date="2016-04" db="EMBL/GenBank/DDBJ databases">
        <title>Genome analyses suggest a sexual origin of heterokaryosis in a supposedly ancient asexual fungus.</title>
        <authorList>
            <person name="Ropars J."/>
            <person name="Sedzielewska K."/>
            <person name="Noel J."/>
            <person name="Charron P."/>
            <person name="Farinelli L."/>
            <person name="Marton T."/>
            <person name="Kruger M."/>
            <person name="Pelin A."/>
            <person name="Brachmann A."/>
            <person name="Corradi N."/>
        </authorList>
    </citation>
    <scope>NUCLEOTIDE SEQUENCE [LARGE SCALE GENOMIC DNA]</scope>
    <source>
        <strain evidence="2 3">C2</strain>
    </source>
</reference>
<gene>
    <name evidence="2" type="ORF">RhiirC2_132177</name>
</gene>
<feature type="transmembrane region" description="Helical" evidence="1">
    <location>
        <begin position="6"/>
        <end position="25"/>
    </location>
</feature>
<sequence length="62" mass="7747">MIFFFFFCFRWLFESHFFLSLYIWLRADGKLGMMLGRILNCNDFIFMFVSIFFFQINNDLKF</sequence>
<reference evidence="2 3" key="2">
    <citation type="submission" date="2017-10" db="EMBL/GenBank/DDBJ databases">
        <title>Extensive intraspecific genome diversity in a model arbuscular mycorrhizal fungus.</title>
        <authorList>
            <person name="Chen E.C.H."/>
            <person name="Morin E."/>
            <person name="Baudet D."/>
            <person name="Noel J."/>
            <person name="Ndikumana S."/>
            <person name="Charron P."/>
            <person name="St-Onge C."/>
            <person name="Giorgi J."/>
            <person name="Grigoriev I.V."/>
            <person name="Roux C."/>
            <person name="Martin F.M."/>
            <person name="Corradi N."/>
        </authorList>
    </citation>
    <scope>NUCLEOTIDE SEQUENCE [LARGE SCALE GENOMIC DNA]</scope>
    <source>
        <strain evidence="2 3">C2</strain>
    </source>
</reference>
<feature type="transmembrane region" description="Helical" evidence="1">
    <location>
        <begin position="37"/>
        <end position="56"/>
    </location>
</feature>
<keyword evidence="1" id="KW-1133">Transmembrane helix</keyword>
<dbReference type="AlphaFoldDB" id="A0A2N1MPT0"/>
<keyword evidence="1" id="KW-0812">Transmembrane</keyword>
<dbReference type="EMBL" id="LLXL01001602">
    <property type="protein sequence ID" value="PKK63651.1"/>
    <property type="molecule type" value="Genomic_DNA"/>
</dbReference>
<proteinExistence type="predicted"/>
<dbReference type="Proteomes" id="UP000233469">
    <property type="component" value="Unassembled WGS sequence"/>
</dbReference>
<evidence type="ECO:0000313" key="2">
    <source>
        <dbReference type="EMBL" id="PKK63651.1"/>
    </source>
</evidence>
<keyword evidence="1" id="KW-0472">Membrane</keyword>
<name>A0A2N1MPT0_9GLOM</name>
<protein>
    <submittedName>
        <fullName evidence="2">Uncharacterized protein</fullName>
    </submittedName>
</protein>